<dbReference type="PANTHER" id="PTHR43775:SF37">
    <property type="entry name" value="SI:DKEY-61P9.11"/>
    <property type="match status" value="1"/>
</dbReference>
<reference evidence="6" key="1">
    <citation type="submission" date="2011-11" db="EMBL/GenBank/DDBJ databases">
        <title>The Genome Sequence of Fusarium oxysporum II5.</title>
        <authorList>
            <consortium name="The Broad Institute Genome Sequencing Platform"/>
            <person name="Ma L.-J."/>
            <person name="Gale L.R."/>
            <person name="Schwartz D.C."/>
            <person name="Zhou S."/>
            <person name="Corby-Kistler H."/>
            <person name="Young S.K."/>
            <person name="Zeng Q."/>
            <person name="Gargeya S."/>
            <person name="Fitzgerald M."/>
            <person name="Haas B."/>
            <person name="Abouelleil A."/>
            <person name="Alvarado L."/>
            <person name="Arachchi H.M."/>
            <person name="Berlin A."/>
            <person name="Brown A."/>
            <person name="Chapman S.B."/>
            <person name="Chen Z."/>
            <person name="Dunbar C."/>
            <person name="Freedman E."/>
            <person name="Gearin G."/>
            <person name="Goldberg J."/>
            <person name="Griggs A."/>
            <person name="Gujja S."/>
            <person name="Heiman D."/>
            <person name="Howarth C."/>
            <person name="Larson L."/>
            <person name="Lui A."/>
            <person name="MacDonald P.J.P."/>
            <person name="Montmayeur A."/>
            <person name="Murphy C."/>
            <person name="Neiman D."/>
            <person name="Pearson M."/>
            <person name="Priest M."/>
            <person name="Roberts A."/>
            <person name="Saif S."/>
            <person name="Shea T."/>
            <person name="Shenoy N."/>
            <person name="Sisk P."/>
            <person name="Stolte C."/>
            <person name="Sykes S."/>
            <person name="Wortman J."/>
            <person name="Nusbaum C."/>
            <person name="Birren B."/>
        </authorList>
    </citation>
    <scope>NUCLEOTIDE SEQUENCE [LARGE SCALE GENOMIC DNA]</scope>
    <source>
        <strain evidence="6">54006</strain>
    </source>
</reference>
<dbReference type="RefSeq" id="XP_031054213.1">
    <property type="nucleotide sequence ID" value="XM_031216072.1"/>
</dbReference>
<dbReference type="PROSITE" id="PS52019">
    <property type="entry name" value="PKS_MFAS_DH"/>
    <property type="match status" value="1"/>
</dbReference>
<name>X0IT85_FUSO5</name>
<proteinExistence type="predicted"/>
<sequence length="429" mass="47677">MPVTPYAGPSGYTPFYLSIYGTYVLRFSMPVYWGCSTNNDLRPLFSGNFSKRHVDIGVGTGYFIAEAMPSIPSPQQENASYPVIQTLTSAVPHWRNHLSTDDLPGLLDHKLRNDVVFPFAAYIAIAGEAIRQVTHSPRDSGYRLRHAVAHKALLLADTVEISTSLRNHNLNDMDRSSCTYHQDSHNKRVDSGDTPRNADCSRIYNQLSHVCFIYGSHSWGVKSATSSTTSELVHAEITIIESQSRSHFTLHPATIDAESRLLILSKARGLARNVPELALPTVIEEIEISVGADILDARAWRRFRVVPCAEVYARGNIAFRATGIRFRPLDHDNASSDLLDAHAIARLHWLPHFGFVDTSTLIGSPVVDREELMFTRKIDPMLHYRSIRELNTSSPVGLALSSIETGLANRYQNGGNKKDDPDVSGEIAR</sequence>
<dbReference type="GO" id="GO:0004312">
    <property type="term" value="F:fatty acid synthase activity"/>
    <property type="evidence" value="ECO:0007669"/>
    <property type="project" value="TreeGrafter"/>
</dbReference>
<evidence type="ECO:0000256" key="3">
    <source>
        <dbReference type="PROSITE-ProRule" id="PRU01363"/>
    </source>
</evidence>
<dbReference type="GeneID" id="42039964"/>
<protein>
    <recommendedName>
        <fullName evidence="5">PKS/mFAS DH domain-containing protein</fullName>
    </recommendedName>
</protein>
<dbReference type="Proteomes" id="UP000030685">
    <property type="component" value="Unassembled WGS sequence"/>
</dbReference>
<evidence type="ECO:0000256" key="2">
    <source>
        <dbReference type="ARBA" id="ARBA00022553"/>
    </source>
</evidence>
<evidence type="ECO:0000256" key="4">
    <source>
        <dbReference type="SAM" id="MobiDB-lite"/>
    </source>
</evidence>
<dbReference type="InterPro" id="IPR042104">
    <property type="entry name" value="PKS_dehydratase_sf"/>
</dbReference>
<accession>X0IT85</accession>
<feature type="active site" description="Proton donor; for dehydratase activity" evidence="3">
    <location>
        <position position="256"/>
    </location>
</feature>
<evidence type="ECO:0000313" key="6">
    <source>
        <dbReference type="EMBL" id="EXL92123.1"/>
    </source>
</evidence>
<dbReference type="InterPro" id="IPR049552">
    <property type="entry name" value="PKS_DH_N"/>
</dbReference>
<dbReference type="PANTHER" id="PTHR43775">
    <property type="entry name" value="FATTY ACID SYNTHASE"/>
    <property type="match status" value="1"/>
</dbReference>
<dbReference type="AlphaFoldDB" id="X0IT85"/>
<evidence type="ECO:0000256" key="1">
    <source>
        <dbReference type="ARBA" id="ARBA00022450"/>
    </source>
</evidence>
<dbReference type="Pfam" id="PF14765">
    <property type="entry name" value="PS-DH"/>
    <property type="match status" value="1"/>
</dbReference>
<dbReference type="VEuPathDB" id="FungiDB:FOIG_14789"/>
<evidence type="ECO:0000259" key="5">
    <source>
        <dbReference type="PROSITE" id="PS52019"/>
    </source>
</evidence>
<dbReference type="InterPro" id="IPR049551">
    <property type="entry name" value="PKS_DH_C"/>
</dbReference>
<feature type="region of interest" description="Disordered" evidence="4">
    <location>
        <begin position="409"/>
        <end position="429"/>
    </location>
</feature>
<feature type="domain" description="PKS/mFAS DH" evidence="5">
    <location>
        <begin position="76"/>
        <end position="335"/>
    </location>
</feature>
<organism evidence="6">
    <name type="scientific">Fusarium odoratissimum (strain NRRL 54006)</name>
    <dbReference type="NCBI Taxonomy" id="1089451"/>
    <lineage>
        <taxon>Eukaryota</taxon>
        <taxon>Fungi</taxon>
        <taxon>Dikarya</taxon>
        <taxon>Ascomycota</taxon>
        <taxon>Pezizomycotina</taxon>
        <taxon>Sordariomycetes</taxon>
        <taxon>Hypocreomycetidae</taxon>
        <taxon>Hypocreales</taxon>
        <taxon>Nectriaceae</taxon>
        <taxon>Fusarium</taxon>
        <taxon>Fusarium oxysporum species complex</taxon>
        <taxon>Fusarium oxysporum f. sp. cubense (strain race 4)</taxon>
    </lineage>
</organism>
<feature type="region of interest" description="C-terminal hotdog fold" evidence="3">
    <location>
        <begin position="195"/>
        <end position="335"/>
    </location>
</feature>
<dbReference type="GO" id="GO:0006633">
    <property type="term" value="P:fatty acid biosynthetic process"/>
    <property type="evidence" value="ECO:0007669"/>
    <property type="project" value="TreeGrafter"/>
</dbReference>
<dbReference type="InterPro" id="IPR050091">
    <property type="entry name" value="PKS_NRPS_Biosynth_Enz"/>
</dbReference>
<reference evidence="6" key="2">
    <citation type="submission" date="2012-05" db="EMBL/GenBank/DDBJ databases">
        <title>The Genome Annotation of Fusarium oxysporum II5.</title>
        <authorList>
            <consortium name="The Broad Institute Genomics Platform"/>
            <person name="Ma L.-J."/>
            <person name="Corby-Kistler H."/>
            <person name="Broz K."/>
            <person name="Gale L.R."/>
            <person name="Jonkers W."/>
            <person name="O'Donnell K."/>
            <person name="Ploetz R."/>
            <person name="Steinberg C."/>
            <person name="Schwartz D.C."/>
            <person name="VanEtten H."/>
            <person name="Zhou S."/>
            <person name="Young S.K."/>
            <person name="Zeng Q."/>
            <person name="Gargeya S."/>
            <person name="Fitzgerald M."/>
            <person name="Abouelleil A."/>
            <person name="Alvarado L."/>
            <person name="Chapman S.B."/>
            <person name="Gainer-Dewar J."/>
            <person name="Goldberg J."/>
            <person name="Griggs A."/>
            <person name="Gujja S."/>
            <person name="Hansen M."/>
            <person name="Howarth C."/>
            <person name="Imamovic A."/>
            <person name="Ireland A."/>
            <person name="Larimer J."/>
            <person name="McCowan C."/>
            <person name="Murphy C."/>
            <person name="Pearson M."/>
            <person name="Poon T.W."/>
            <person name="Priest M."/>
            <person name="Roberts A."/>
            <person name="Saif S."/>
            <person name="Shea T."/>
            <person name="Sykes S."/>
            <person name="Wortman J."/>
            <person name="Nusbaum C."/>
            <person name="Birren B."/>
        </authorList>
    </citation>
    <scope>NUCLEOTIDE SEQUENCE</scope>
    <source>
        <strain evidence="6">54006</strain>
    </source>
</reference>
<dbReference type="Gene3D" id="3.10.129.110">
    <property type="entry name" value="Polyketide synthase dehydratase"/>
    <property type="match status" value="2"/>
</dbReference>
<keyword evidence="1" id="KW-0596">Phosphopantetheine</keyword>
<dbReference type="Pfam" id="PF21089">
    <property type="entry name" value="PKS_DH_N"/>
    <property type="match status" value="1"/>
</dbReference>
<dbReference type="EMBL" id="JH658310">
    <property type="protein sequence ID" value="EXL92123.1"/>
    <property type="molecule type" value="Genomic_DNA"/>
</dbReference>
<feature type="region of interest" description="N-terminal hotdog fold" evidence="3">
    <location>
        <begin position="76"/>
        <end position="185"/>
    </location>
</feature>
<dbReference type="SMART" id="SM00826">
    <property type="entry name" value="PKS_DH"/>
    <property type="match status" value="1"/>
</dbReference>
<feature type="active site" description="Proton acceptor; for dehydratase activity" evidence="3">
    <location>
        <position position="109"/>
    </location>
</feature>
<dbReference type="InterPro" id="IPR049900">
    <property type="entry name" value="PKS_mFAS_DH"/>
</dbReference>
<dbReference type="InterPro" id="IPR020807">
    <property type="entry name" value="PKS_DH"/>
</dbReference>
<gene>
    <name evidence="6" type="ORF">FOIG_14789</name>
</gene>
<dbReference type="HOGENOM" id="CLU_639410_0_0_1"/>
<dbReference type="GO" id="GO:0044550">
    <property type="term" value="P:secondary metabolite biosynthetic process"/>
    <property type="evidence" value="ECO:0007669"/>
    <property type="project" value="TreeGrafter"/>
</dbReference>
<keyword evidence="2" id="KW-0597">Phosphoprotein</keyword>